<keyword evidence="8" id="KW-1185">Reference proteome</keyword>
<evidence type="ECO:0000256" key="3">
    <source>
        <dbReference type="ARBA" id="ARBA00022692"/>
    </source>
</evidence>
<dbReference type="EnsemblMetazoa" id="tetur04g01010.1">
    <property type="protein sequence ID" value="tetur04g01010.1"/>
    <property type="gene ID" value="tetur04g01010"/>
</dbReference>
<dbReference type="KEGG" id="tut:107360019"/>
<dbReference type="InterPro" id="IPR007919">
    <property type="entry name" value="UPF0220"/>
</dbReference>
<evidence type="ECO:0008006" key="9">
    <source>
        <dbReference type="Google" id="ProtNLM"/>
    </source>
</evidence>
<protein>
    <recommendedName>
        <fullName evidence="9">Transmembrane protein 50A</fullName>
    </recommendedName>
</protein>
<proteinExistence type="inferred from homology"/>
<keyword evidence="4 6" id="KW-1133">Transmembrane helix</keyword>
<evidence type="ECO:0000256" key="5">
    <source>
        <dbReference type="ARBA" id="ARBA00023136"/>
    </source>
</evidence>
<keyword evidence="5 6" id="KW-0472">Membrane</keyword>
<reference evidence="8" key="1">
    <citation type="submission" date="2011-08" db="EMBL/GenBank/DDBJ databases">
        <authorList>
            <person name="Rombauts S."/>
        </authorList>
    </citation>
    <scope>NUCLEOTIDE SEQUENCE</scope>
    <source>
        <strain evidence="8">London</strain>
    </source>
</reference>
<dbReference type="OrthoDB" id="268928at2759"/>
<dbReference type="HOGENOM" id="CLU_096876_1_0_1"/>
<dbReference type="PANTHER" id="PTHR13180">
    <property type="entry name" value="SMALL MEMBRANE PROTEIN-RELATED"/>
    <property type="match status" value="1"/>
</dbReference>
<dbReference type="eggNOG" id="KOG3393">
    <property type="taxonomic scope" value="Eukaryota"/>
</dbReference>
<evidence type="ECO:0000256" key="4">
    <source>
        <dbReference type="ARBA" id="ARBA00022989"/>
    </source>
</evidence>
<dbReference type="AlphaFoldDB" id="T1K1D5"/>
<comment type="subcellular location">
    <subcellularLocation>
        <location evidence="1">Membrane</location>
        <topology evidence="1">Multi-pass membrane protein</topology>
    </subcellularLocation>
</comment>
<name>T1K1D5_TETUR</name>
<reference evidence="7" key="2">
    <citation type="submission" date="2015-06" db="UniProtKB">
        <authorList>
            <consortium name="EnsemblMetazoa"/>
        </authorList>
    </citation>
    <scope>IDENTIFICATION</scope>
</reference>
<keyword evidence="3 6" id="KW-0812">Transmembrane</keyword>
<sequence length="159" mass="17716">MSGCLDNFRINMPEWMDNLGEKRNAIASIAAGFLFFTGWWIIIDVNACFSSEDFNSAYHVCGIFATISLFMINAVSNSQIRGESYGTGFLGQRAARVWLFIGFVLGFSSIIAATWILFAVYVIPDKKVLHPGVGLFLQNVLIFSGSLVFKFGRVEDYLN</sequence>
<dbReference type="STRING" id="32264.T1K1D5"/>
<dbReference type="Proteomes" id="UP000015104">
    <property type="component" value="Unassembled WGS sequence"/>
</dbReference>
<feature type="transmembrane region" description="Helical" evidence="6">
    <location>
        <begin position="97"/>
        <end position="123"/>
    </location>
</feature>
<evidence type="ECO:0000313" key="7">
    <source>
        <dbReference type="EnsemblMetazoa" id="tetur04g01010.1"/>
    </source>
</evidence>
<dbReference type="GO" id="GO:0016020">
    <property type="term" value="C:membrane"/>
    <property type="evidence" value="ECO:0007669"/>
    <property type="project" value="UniProtKB-SubCell"/>
</dbReference>
<gene>
    <name evidence="7" type="primary">107360019</name>
</gene>
<feature type="transmembrane region" description="Helical" evidence="6">
    <location>
        <begin position="129"/>
        <end position="149"/>
    </location>
</feature>
<evidence type="ECO:0000256" key="2">
    <source>
        <dbReference type="ARBA" id="ARBA00005335"/>
    </source>
</evidence>
<evidence type="ECO:0000313" key="8">
    <source>
        <dbReference type="Proteomes" id="UP000015104"/>
    </source>
</evidence>
<feature type="transmembrane region" description="Helical" evidence="6">
    <location>
        <begin position="25"/>
        <end position="42"/>
    </location>
</feature>
<comment type="similarity">
    <text evidence="2">Belongs to the UPF0220 family.</text>
</comment>
<accession>T1K1D5</accession>
<dbReference type="EMBL" id="CAEY01001351">
    <property type="status" value="NOT_ANNOTATED_CDS"/>
    <property type="molecule type" value="Genomic_DNA"/>
</dbReference>
<organism evidence="7 8">
    <name type="scientific">Tetranychus urticae</name>
    <name type="common">Two-spotted spider mite</name>
    <dbReference type="NCBI Taxonomy" id="32264"/>
    <lineage>
        <taxon>Eukaryota</taxon>
        <taxon>Metazoa</taxon>
        <taxon>Ecdysozoa</taxon>
        <taxon>Arthropoda</taxon>
        <taxon>Chelicerata</taxon>
        <taxon>Arachnida</taxon>
        <taxon>Acari</taxon>
        <taxon>Acariformes</taxon>
        <taxon>Trombidiformes</taxon>
        <taxon>Prostigmata</taxon>
        <taxon>Eleutherengona</taxon>
        <taxon>Raphignathae</taxon>
        <taxon>Tetranychoidea</taxon>
        <taxon>Tetranychidae</taxon>
        <taxon>Tetranychus</taxon>
    </lineage>
</organism>
<dbReference type="OMA" id="LWIMFAD"/>
<evidence type="ECO:0000256" key="6">
    <source>
        <dbReference type="SAM" id="Phobius"/>
    </source>
</evidence>
<dbReference type="Pfam" id="PF05255">
    <property type="entry name" value="UPF0220"/>
    <property type="match status" value="1"/>
</dbReference>
<feature type="transmembrane region" description="Helical" evidence="6">
    <location>
        <begin position="57"/>
        <end position="76"/>
    </location>
</feature>
<evidence type="ECO:0000256" key="1">
    <source>
        <dbReference type="ARBA" id="ARBA00004141"/>
    </source>
</evidence>